<evidence type="ECO:0000256" key="1">
    <source>
        <dbReference type="SAM" id="MobiDB-lite"/>
    </source>
</evidence>
<dbReference type="STRING" id="35570.A0A1I8Q7E6"/>
<organism evidence="2 3">
    <name type="scientific">Stomoxys calcitrans</name>
    <name type="common">Stable fly</name>
    <name type="synonym">Conops calcitrans</name>
    <dbReference type="NCBI Taxonomy" id="35570"/>
    <lineage>
        <taxon>Eukaryota</taxon>
        <taxon>Metazoa</taxon>
        <taxon>Ecdysozoa</taxon>
        <taxon>Arthropoda</taxon>
        <taxon>Hexapoda</taxon>
        <taxon>Insecta</taxon>
        <taxon>Pterygota</taxon>
        <taxon>Neoptera</taxon>
        <taxon>Endopterygota</taxon>
        <taxon>Diptera</taxon>
        <taxon>Brachycera</taxon>
        <taxon>Muscomorpha</taxon>
        <taxon>Muscoidea</taxon>
        <taxon>Muscidae</taxon>
        <taxon>Stomoxys</taxon>
    </lineage>
</organism>
<name>A0A1I8Q7E6_STOCA</name>
<dbReference type="EnsemblMetazoa" id="SCAU014556-RA">
    <property type="protein sequence ID" value="SCAU014556-PA"/>
    <property type="gene ID" value="SCAU014556"/>
</dbReference>
<protein>
    <submittedName>
        <fullName evidence="2">Uncharacterized protein</fullName>
    </submittedName>
</protein>
<feature type="compositionally biased region" description="Polar residues" evidence="1">
    <location>
        <begin position="66"/>
        <end position="88"/>
    </location>
</feature>
<dbReference type="Proteomes" id="UP000095300">
    <property type="component" value="Unassembled WGS sequence"/>
</dbReference>
<dbReference type="AlphaFoldDB" id="A0A1I8Q7E6"/>
<proteinExistence type="predicted"/>
<dbReference type="VEuPathDB" id="VectorBase:SCAU014556"/>
<feature type="compositionally biased region" description="Basic and acidic residues" evidence="1">
    <location>
        <begin position="126"/>
        <end position="140"/>
    </location>
</feature>
<evidence type="ECO:0000313" key="3">
    <source>
        <dbReference type="Proteomes" id="UP000095300"/>
    </source>
</evidence>
<accession>A0A1I8Q7E6</accession>
<gene>
    <name evidence="2" type="primary">106095371</name>
</gene>
<feature type="compositionally biased region" description="Low complexity" evidence="1">
    <location>
        <begin position="104"/>
        <end position="115"/>
    </location>
</feature>
<evidence type="ECO:0000313" key="2">
    <source>
        <dbReference type="EnsemblMetazoa" id="SCAU014556-PA"/>
    </source>
</evidence>
<sequence length="270" mass="30766">NPKRGKPYFDVITIARCTLGAWKNVKTQSKASTLSSGVRAAAQTLNVPIERLESRQSNHREVIHASSNNGHNMTSSSTHHQQMRNASSPMMAGSYDDTHHHMQHSQQQQQQQQQQMHHHSSSRVEQSSRAEVHSRSEMHSSRSMHHSSNMHDNIDHHHAPVTTGQAPHHYNGHNEDDDRIIEREHYGGEHHQQYTKQQSYLHSGRKLSNQQYHGAGMPPREQAPHVPNHLNQQILDANYMAEDQHNGGGSTSPSVTRYSLLQFAMQHFRN</sequence>
<feature type="region of interest" description="Disordered" evidence="1">
    <location>
        <begin position="66"/>
        <end position="175"/>
    </location>
</feature>
<reference evidence="2" key="1">
    <citation type="submission" date="2020-05" db="UniProtKB">
        <authorList>
            <consortium name="EnsemblMetazoa"/>
        </authorList>
    </citation>
    <scope>IDENTIFICATION</scope>
    <source>
        <strain evidence="2">USDA</strain>
    </source>
</reference>
<keyword evidence="3" id="KW-1185">Reference proteome</keyword>